<dbReference type="Pfam" id="PF02737">
    <property type="entry name" value="3HCDH_N"/>
    <property type="match status" value="1"/>
</dbReference>
<evidence type="ECO:0000256" key="17">
    <source>
        <dbReference type="ARBA" id="ARBA00052282"/>
    </source>
</evidence>
<keyword evidence="8" id="KW-0809">Transit peptide</keyword>
<keyword evidence="10" id="KW-0560">Oxidoreductase</keyword>
<evidence type="ECO:0000256" key="18">
    <source>
        <dbReference type="ARBA" id="ARBA00052692"/>
    </source>
</evidence>
<dbReference type="GO" id="GO:0005759">
    <property type="term" value="C:mitochondrial matrix"/>
    <property type="evidence" value="ECO:0007669"/>
    <property type="project" value="UniProtKB-SubCell"/>
</dbReference>
<dbReference type="InterPro" id="IPR052242">
    <property type="entry name" value="Mito_3-hydroxyacyl-CoA_DH"/>
</dbReference>
<evidence type="ECO:0000256" key="8">
    <source>
        <dbReference type="ARBA" id="ARBA00022946"/>
    </source>
</evidence>
<evidence type="ECO:0000259" key="24">
    <source>
        <dbReference type="Pfam" id="PF00725"/>
    </source>
</evidence>
<evidence type="ECO:0000256" key="16">
    <source>
        <dbReference type="ARBA" id="ARBA00051510"/>
    </source>
</evidence>
<evidence type="ECO:0000313" key="27">
    <source>
        <dbReference type="Proteomes" id="UP000192578"/>
    </source>
</evidence>
<evidence type="ECO:0000256" key="9">
    <source>
        <dbReference type="ARBA" id="ARBA00022990"/>
    </source>
</evidence>
<keyword evidence="7" id="KW-0744">Spermatogenesis</keyword>
<evidence type="ECO:0000256" key="1">
    <source>
        <dbReference type="ARBA" id="ARBA00004305"/>
    </source>
</evidence>
<keyword evidence="5" id="KW-0221">Differentiation</keyword>
<evidence type="ECO:0000256" key="11">
    <source>
        <dbReference type="ARBA" id="ARBA00023027"/>
    </source>
</evidence>
<evidence type="ECO:0000256" key="5">
    <source>
        <dbReference type="ARBA" id="ARBA00022782"/>
    </source>
</evidence>
<dbReference type="GO" id="GO:0006635">
    <property type="term" value="P:fatty acid beta-oxidation"/>
    <property type="evidence" value="ECO:0007669"/>
    <property type="project" value="TreeGrafter"/>
</dbReference>
<dbReference type="AlphaFoldDB" id="A0A9X6NC37"/>
<gene>
    <name evidence="26" type="ORF">BV898_15876</name>
</gene>
<evidence type="ECO:0000256" key="10">
    <source>
        <dbReference type="ARBA" id="ARBA00023002"/>
    </source>
</evidence>
<comment type="catalytic activity">
    <reaction evidence="17">
        <text>(3S)-hydroxyhexadecanoyl-CoA + NAD(+) = 3-oxohexadecanoyl-CoA + NADH + H(+)</text>
        <dbReference type="Rhea" id="RHEA:31159"/>
        <dbReference type="ChEBI" id="CHEBI:15378"/>
        <dbReference type="ChEBI" id="CHEBI:57349"/>
        <dbReference type="ChEBI" id="CHEBI:57540"/>
        <dbReference type="ChEBI" id="CHEBI:57945"/>
        <dbReference type="ChEBI" id="CHEBI:62613"/>
    </reaction>
</comment>
<dbReference type="PANTHER" id="PTHR43561:SF3">
    <property type="entry name" value="HYDROXYACYL-COENZYME A DEHYDROGENASE, MITOCHONDRIAL"/>
    <property type="match status" value="1"/>
</dbReference>
<dbReference type="InterPro" id="IPR006180">
    <property type="entry name" value="3-OHacyl-CoA_DH_CS"/>
</dbReference>
<reference evidence="27" key="1">
    <citation type="submission" date="2017-01" db="EMBL/GenBank/DDBJ databases">
        <title>Comparative genomics of anhydrobiosis in the tardigrade Hypsibius dujardini.</title>
        <authorList>
            <person name="Yoshida Y."/>
            <person name="Koutsovoulos G."/>
            <person name="Laetsch D."/>
            <person name="Stevens L."/>
            <person name="Kumar S."/>
            <person name="Horikawa D."/>
            <person name="Ishino K."/>
            <person name="Komine S."/>
            <person name="Tomita M."/>
            <person name="Blaxter M."/>
            <person name="Arakawa K."/>
        </authorList>
    </citation>
    <scope>NUCLEOTIDE SEQUENCE [LARGE SCALE GENOMIC DNA]</scope>
    <source>
        <strain evidence="27">Z151</strain>
    </source>
</reference>
<evidence type="ECO:0000313" key="26">
    <source>
        <dbReference type="EMBL" id="OWA51392.1"/>
    </source>
</evidence>
<dbReference type="InterPro" id="IPR013328">
    <property type="entry name" value="6PGD_dom2"/>
</dbReference>
<feature type="domain" description="3-hydroxyacyl-CoA dehydrogenase C-terminal" evidence="24">
    <location>
        <begin position="631"/>
        <end position="728"/>
    </location>
</feature>
<evidence type="ECO:0000256" key="12">
    <source>
        <dbReference type="ARBA" id="ARBA00023098"/>
    </source>
</evidence>
<evidence type="ECO:0000256" key="7">
    <source>
        <dbReference type="ARBA" id="ARBA00022871"/>
    </source>
</evidence>
<protein>
    <recommendedName>
        <fullName evidence="21">Hydroxyacyl-coenzyme A dehydrogenase, mitochondrial</fullName>
        <ecNumber evidence="4">1.1.1.35</ecNumber>
    </recommendedName>
    <alternativeName>
        <fullName evidence="22">Medium and short-chain L-3-hydroxyacyl-coenzyme A dehydrogenase</fullName>
    </alternativeName>
    <alternativeName>
        <fullName evidence="23">Short-chain 3-hydroxyacyl-CoA dehydrogenase</fullName>
    </alternativeName>
</protein>
<name>A0A9X6NC37_HYPEX</name>
<comment type="caution">
    <text evidence="26">The sequence shown here is derived from an EMBL/GenBank/DDBJ whole genome shotgun (WGS) entry which is preliminary data.</text>
</comment>
<evidence type="ECO:0000256" key="13">
    <source>
        <dbReference type="ARBA" id="ARBA00023128"/>
    </source>
</evidence>
<keyword evidence="11" id="KW-0520">NAD</keyword>
<evidence type="ECO:0000259" key="25">
    <source>
        <dbReference type="Pfam" id="PF02737"/>
    </source>
</evidence>
<evidence type="ECO:0000256" key="15">
    <source>
        <dbReference type="ARBA" id="ARBA00049556"/>
    </source>
</evidence>
<comment type="function">
    <text evidence="19">Mitochondrial fatty acid beta-oxidation enzyme that catalyzes the third step of the beta-oxidation cycle for medium and short-chain 3-hydroxy fatty acyl-CoAs (C4 to C10). Plays a role in the control of insulin secretion by inhibiting the activation of glutamate dehydrogenase 1 (GLUD1), an enzyme that has an important role in regulating amino acid-induced insulin secretion. Plays a role in the maintenance of normal spermatogenesis through the reduction of fatty acid accumulation in the testes.</text>
</comment>
<evidence type="ECO:0000256" key="20">
    <source>
        <dbReference type="ARBA" id="ARBA00065273"/>
    </source>
</evidence>
<evidence type="ECO:0000256" key="14">
    <source>
        <dbReference type="ARBA" id="ARBA00023278"/>
    </source>
</evidence>
<keyword evidence="27" id="KW-1185">Reference proteome</keyword>
<dbReference type="GO" id="GO:0003857">
    <property type="term" value="F:(3S)-3-hydroxyacyl-CoA dehydrogenase (NAD+) activity"/>
    <property type="evidence" value="ECO:0007669"/>
    <property type="project" value="UniProtKB-EC"/>
</dbReference>
<dbReference type="GO" id="GO:0030154">
    <property type="term" value="P:cell differentiation"/>
    <property type="evidence" value="ECO:0007669"/>
    <property type="project" value="UniProtKB-KW"/>
</dbReference>
<comment type="subunit">
    <text evidence="20">Homodimer. Interacts with GLUD1; this interaction inhibits the activation of glutamate dehydrogenase 1 (GLUD1).</text>
</comment>
<evidence type="ECO:0000256" key="6">
    <source>
        <dbReference type="ARBA" id="ARBA00022832"/>
    </source>
</evidence>
<dbReference type="EC" id="1.1.1.35" evidence="4"/>
<dbReference type="GO" id="GO:0070403">
    <property type="term" value="F:NAD+ binding"/>
    <property type="evidence" value="ECO:0007669"/>
    <property type="project" value="InterPro"/>
</dbReference>
<keyword evidence="13" id="KW-0496">Mitochondrion</keyword>
<comment type="pathway">
    <text evidence="2">Lipid metabolism; fatty acid beta-oxidation.</text>
</comment>
<evidence type="ECO:0000256" key="4">
    <source>
        <dbReference type="ARBA" id="ARBA00013000"/>
    </source>
</evidence>
<sequence>MNKNAVRRVGKANYLARSNHSGIDDNNATFSALTMQQKVPTDLLALEPSTSQQAESMDYLDLPSAVVVDGNGVVTAPHLQPEKDERHATRKSTIFAMLSLEILMILLQHADFLTQQKLRKVCKYWRAVLNLSDLQESVWLDSQSLIGTHDFVAEVYRPRQLWSFTLPRTLSITYNGLFYQRKEMDGEASRVLRKFADRCPNLVTLDLRGLYLKECIDDWNVFFRGVPYSLTVSASQIVFGMLDVPEMRNGVAQEPMKPHRRCRRRTGSGPTVDLLHAVRQVELNPANSVFDALRNSVEASRLDAVREWVEDCATVLMKDQRWLGFVRAESLPSPAIHRISSEWGDFEVVTEPAEVSPQKVVNGQDYFTLLKFAAYILTRGDIALPRPTPFKFDFETDRFYRLMGGVSFHADFFRRLHRGKKVIKMASVFLQPVRHYSKKAAINHVLVIGGGLMGSGIAQITAAAGMKVTLVDQSQDVLKKAVSGIESSLGKVARKQFGEDKEKADKFVKTAVELIQTTTDAQQPAQFADLIIEAIVENLDTKKTLFTSLDKAASNHTIFTSNTSSLSITDIAAATKRQDRFGGLHFFSPVPMMKLVEVVRIEGTSDATFDALFDFAKKVGKVPVACKDTPGFIVNRLLVPYIMEAVRMLERGDASAEDIDTAMKLGAGYPMGPLELADFVGLDVCKMIIDGWHKNDKAQPLFFPSPMLNKLVGEGKLGRKSGSGFYDYKAQQAKQAKSGR</sequence>
<evidence type="ECO:0000256" key="21">
    <source>
        <dbReference type="ARBA" id="ARBA00071676"/>
    </source>
</evidence>
<evidence type="ECO:0000256" key="19">
    <source>
        <dbReference type="ARBA" id="ARBA00059837"/>
    </source>
</evidence>
<dbReference type="GO" id="GO:0007283">
    <property type="term" value="P:spermatogenesis"/>
    <property type="evidence" value="ECO:0007669"/>
    <property type="project" value="UniProtKB-KW"/>
</dbReference>
<keyword evidence="9" id="KW-0007">Acetylation</keyword>
<feature type="domain" description="3-hydroxyacyl-CoA dehydrogenase NAD binding" evidence="25">
    <location>
        <begin position="445"/>
        <end position="629"/>
    </location>
</feature>
<dbReference type="Proteomes" id="UP000192578">
    <property type="component" value="Unassembled WGS sequence"/>
</dbReference>
<accession>A0A9X6NC37</accession>
<dbReference type="InterPro" id="IPR036291">
    <property type="entry name" value="NAD(P)-bd_dom_sf"/>
</dbReference>
<evidence type="ECO:0000256" key="22">
    <source>
        <dbReference type="ARBA" id="ARBA00077615"/>
    </source>
</evidence>
<dbReference type="FunFam" id="1.10.1040.10:FF:000019">
    <property type="entry name" value="3-hydroxybutyryl-CoA dehydrogenase FadB2"/>
    <property type="match status" value="1"/>
</dbReference>
<organism evidence="26 27">
    <name type="scientific">Hypsibius exemplaris</name>
    <name type="common">Freshwater tardigrade</name>
    <dbReference type="NCBI Taxonomy" id="2072580"/>
    <lineage>
        <taxon>Eukaryota</taxon>
        <taxon>Metazoa</taxon>
        <taxon>Ecdysozoa</taxon>
        <taxon>Tardigrada</taxon>
        <taxon>Eutardigrada</taxon>
        <taxon>Parachela</taxon>
        <taxon>Hypsibioidea</taxon>
        <taxon>Hypsibiidae</taxon>
        <taxon>Hypsibius</taxon>
    </lineage>
</organism>
<comment type="catalytic activity">
    <reaction evidence="18">
        <text>(3S)-3-hydroxybutanoyl-CoA + NAD(+) = acetoacetyl-CoA + NADH + H(+)</text>
        <dbReference type="Rhea" id="RHEA:30799"/>
        <dbReference type="ChEBI" id="CHEBI:15378"/>
        <dbReference type="ChEBI" id="CHEBI:57286"/>
        <dbReference type="ChEBI" id="CHEBI:57316"/>
        <dbReference type="ChEBI" id="CHEBI:57540"/>
        <dbReference type="ChEBI" id="CHEBI:57945"/>
    </reaction>
</comment>
<dbReference type="Gene3D" id="3.40.50.720">
    <property type="entry name" value="NAD(P)-binding Rossmann-like Domain"/>
    <property type="match status" value="1"/>
</dbReference>
<dbReference type="InterPro" id="IPR006108">
    <property type="entry name" value="3HC_DH_C"/>
</dbReference>
<dbReference type="FunFam" id="3.40.50.720:FF:000258">
    <property type="entry name" value="Hydroxyacyl-coenzyme A dehydrogenase, mitochondrial"/>
    <property type="match status" value="1"/>
</dbReference>
<dbReference type="InterPro" id="IPR006176">
    <property type="entry name" value="3-OHacyl-CoA_DH_NAD-bd"/>
</dbReference>
<comment type="similarity">
    <text evidence="3">Belongs to the 3-hydroxyacyl-CoA dehydrogenase family.</text>
</comment>
<dbReference type="PANTHER" id="PTHR43561">
    <property type="match status" value="1"/>
</dbReference>
<dbReference type="Gene3D" id="1.10.1040.10">
    <property type="entry name" value="N-(1-d-carboxylethyl)-l-norvaline Dehydrogenase, domain 2"/>
    <property type="match status" value="1"/>
</dbReference>
<dbReference type="PROSITE" id="PS00067">
    <property type="entry name" value="3HCDH"/>
    <property type="match status" value="1"/>
</dbReference>
<dbReference type="EMBL" id="MTYJ01000225">
    <property type="protein sequence ID" value="OWA51392.1"/>
    <property type="molecule type" value="Genomic_DNA"/>
</dbReference>
<dbReference type="Pfam" id="PF00725">
    <property type="entry name" value="3HCDH"/>
    <property type="match status" value="1"/>
</dbReference>
<evidence type="ECO:0000256" key="23">
    <source>
        <dbReference type="ARBA" id="ARBA00079904"/>
    </source>
</evidence>
<proteinExistence type="inferred from homology"/>
<comment type="catalytic activity">
    <reaction evidence="16">
        <text>(3S)-hydroxydecanoyl-CoA + NAD(+) = 3-oxodecanoyl-CoA + NADH + H(+)</text>
        <dbReference type="Rhea" id="RHEA:31187"/>
        <dbReference type="ChEBI" id="CHEBI:15378"/>
        <dbReference type="ChEBI" id="CHEBI:57540"/>
        <dbReference type="ChEBI" id="CHEBI:57945"/>
        <dbReference type="ChEBI" id="CHEBI:62548"/>
        <dbReference type="ChEBI" id="CHEBI:62616"/>
    </reaction>
</comment>
<evidence type="ECO:0000256" key="3">
    <source>
        <dbReference type="ARBA" id="ARBA00009463"/>
    </source>
</evidence>
<dbReference type="SUPFAM" id="SSF48179">
    <property type="entry name" value="6-phosphogluconate dehydrogenase C-terminal domain-like"/>
    <property type="match status" value="1"/>
</dbReference>
<dbReference type="OrthoDB" id="5958943at2759"/>
<comment type="subcellular location">
    <subcellularLocation>
        <location evidence="1">Mitochondrion matrix</location>
    </subcellularLocation>
</comment>
<dbReference type="SUPFAM" id="SSF51735">
    <property type="entry name" value="NAD(P)-binding Rossmann-fold domains"/>
    <property type="match status" value="1"/>
</dbReference>
<keyword evidence="6" id="KW-0276">Fatty acid metabolism</keyword>
<evidence type="ECO:0000256" key="2">
    <source>
        <dbReference type="ARBA" id="ARBA00005005"/>
    </source>
</evidence>
<keyword evidence="14" id="KW-0379">Hydroxylation</keyword>
<comment type="catalytic activity">
    <reaction evidence="15">
        <text>a (3S)-3-hydroxyacyl-CoA + NAD(+) = a 3-oxoacyl-CoA + NADH + H(+)</text>
        <dbReference type="Rhea" id="RHEA:22432"/>
        <dbReference type="ChEBI" id="CHEBI:15378"/>
        <dbReference type="ChEBI" id="CHEBI:57318"/>
        <dbReference type="ChEBI" id="CHEBI:57540"/>
        <dbReference type="ChEBI" id="CHEBI:57945"/>
        <dbReference type="ChEBI" id="CHEBI:90726"/>
        <dbReference type="EC" id="1.1.1.35"/>
    </reaction>
</comment>
<dbReference type="InterPro" id="IPR008927">
    <property type="entry name" value="6-PGluconate_DH-like_C_sf"/>
</dbReference>
<keyword evidence="12" id="KW-0443">Lipid metabolism</keyword>